<sequence>MAQTDSPYIPDPAIPKWPVIASENYVAARRALLEKEYALINQVEEVAAERRKLLNGPIMPAYTFEEGPADLSSNEQGHPVTLEELARPGDLSHTTLVVYHMMMEENAETPCSGCAMFVDGLNGVAKHLAQRFNLAIIAKAPLPAIRAYAQKRGWNDIRLLSSAGTTFNKDMNAEAVEWSEYKGQMPAISVFKHEKGEDDMEGTVRFWYQTMPHFGRKGGNEVIRGMDLLTVTWNIFDITPEGRGDWDPSNDYVEEWKGVKV</sequence>
<dbReference type="Proteomes" id="UP000799770">
    <property type="component" value="Unassembled WGS sequence"/>
</dbReference>
<evidence type="ECO:0000313" key="2">
    <source>
        <dbReference type="Proteomes" id="UP000799770"/>
    </source>
</evidence>
<name>A0A6A5YZ71_9PLEO</name>
<protein>
    <recommendedName>
        <fullName evidence="3">DUF899-domain-containing protein</fullName>
    </recommendedName>
</protein>
<dbReference type="InterPro" id="IPR010296">
    <property type="entry name" value="DUF899_thioredox"/>
</dbReference>
<accession>A0A6A5YZ71</accession>
<gene>
    <name evidence="1" type="ORF">BDV96DRAFT_169322</name>
</gene>
<proteinExistence type="predicted"/>
<dbReference type="Pfam" id="PF05988">
    <property type="entry name" value="DUF899"/>
    <property type="match status" value="1"/>
</dbReference>
<reference evidence="1" key="1">
    <citation type="journal article" date="2020" name="Stud. Mycol.">
        <title>101 Dothideomycetes genomes: a test case for predicting lifestyles and emergence of pathogens.</title>
        <authorList>
            <person name="Haridas S."/>
            <person name="Albert R."/>
            <person name="Binder M."/>
            <person name="Bloem J."/>
            <person name="Labutti K."/>
            <person name="Salamov A."/>
            <person name="Andreopoulos B."/>
            <person name="Baker S."/>
            <person name="Barry K."/>
            <person name="Bills G."/>
            <person name="Bluhm B."/>
            <person name="Cannon C."/>
            <person name="Castanera R."/>
            <person name="Culley D."/>
            <person name="Daum C."/>
            <person name="Ezra D."/>
            <person name="Gonzalez J."/>
            <person name="Henrissat B."/>
            <person name="Kuo A."/>
            <person name="Liang C."/>
            <person name="Lipzen A."/>
            <person name="Lutzoni F."/>
            <person name="Magnuson J."/>
            <person name="Mondo S."/>
            <person name="Nolan M."/>
            <person name="Ohm R."/>
            <person name="Pangilinan J."/>
            <person name="Park H.-J."/>
            <person name="Ramirez L."/>
            <person name="Alfaro M."/>
            <person name="Sun H."/>
            <person name="Tritt A."/>
            <person name="Yoshinaga Y."/>
            <person name="Zwiers L.-H."/>
            <person name="Turgeon B."/>
            <person name="Goodwin S."/>
            <person name="Spatafora J."/>
            <person name="Crous P."/>
            <person name="Grigoriev I."/>
        </authorList>
    </citation>
    <scope>NUCLEOTIDE SEQUENCE</scope>
    <source>
        <strain evidence="1">CBS 627.86</strain>
    </source>
</reference>
<dbReference type="OrthoDB" id="3503208at2759"/>
<dbReference type="AlphaFoldDB" id="A0A6A5YZ71"/>
<evidence type="ECO:0000313" key="1">
    <source>
        <dbReference type="EMBL" id="KAF2112114.1"/>
    </source>
</evidence>
<keyword evidence="2" id="KW-1185">Reference proteome</keyword>
<evidence type="ECO:0008006" key="3">
    <source>
        <dbReference type="Google" id="ProtNLM"/>
    </source>
</evidence>
<organism evidence="1 2">
    <name type="scientific">Lophiotrema nucula</name>
    <dbReference type="NCBI Taxonomy" id="690887"/>
    <lineage>
        <taxon>Eukaryota</taxon>
        <taxon>Fungi</taxon>
        <taxon>Dikarya</taxon>
        <taxon>Ascomycota</taxon>
        <taxon>Pezizomycotina</taxon>
        <taxon>Dothideomycetes</taxon>
        <taxon>Pleosporomycetidae</taxon>
        <taxon>Pleosporales</taxon>
        <taxon>Lophiotremataceae</taxon>
        <taxon>Lophiotrema</taxon>
    </lineage>
</organism>
<dbReference type="EMBL" id="ML977332">
    <property type="protein sequence ID" value="KAF2112114.1"/>
    <property type="molecule type" value="Genomic_DNA"/>
</dbReference>